<accession>A0A9Q0BF83</accession>
<dbReference type="RefSeq" id="XP_051364563.1">
    <property type="nucleotide sequence ID" value="XM_051503594.1"/>
</dbReference>
<keyword evidence="5" id="KW-1185">Reference proteome</keyword>
<sequence>MRFFASASAVLAFVASAIAQTPGFNPIFTPGLNQEVPAGENFEITWQATEPYKNANIKISLIGGASQGTQQPIQDIASGIKNSVQSYSWAVDASLGADAVYGLVISLESDSNVFQYSTPFQIAQAEVDETEAASTEASKPTVIMTTSEGVKTVSLTSCPPTEPTVHTEAPVVTPSSYHHANTTSIWVTSTVKCAACEHVPSQPPAVPTTEVYVPEPIPEPSYSGVNPVPVPEEPTTTPVPVPGAANAMAAGPLAIFGGLAVAMLAL</sequence>
<name>A0A9Q0BF83_9HYPO</name>
<reference evidence="4" key="1">
    <citation type="journal article" date="2021" name="J Fungi (Basel)">
        <title>Genomic and Metabolomic Analyses of the Marine Fungus Emericellopsis cladophorae: Insights into Saltwater Adaptability Mechanisms and Its Biosynthetic Potential.</title>
        <authorList>
            <person name="Goncalves M.F.M."/>
            <person name="Hilario S."/>
            <person name="Van de Peer Y."/>
            <person name="Esteves A.C."/>
            <person name="Alves A."/>
        </authorList>
    </citation>
    <scope>NUCLEOTIDE SEQUENCE</scope>
    <source>
        <strain evidence="4">MUM 19.33</strain>
    </source>
</reference>
<proteinExistence type="predicted"/>
<feature type="chain" id="PRO_5040492846" description="Yeast cell wall synthesis Kre9/Knh1-like N-terminal domain-containing protein" evidence="2">
    <location>
        <begin position="20"/>
        <end position="266"/>
    </location>
</feature>
<gene>
    <name evidence="4" type="ORF">J7T54_001583</name>
</gene>
<dbReference type="Pfam" id="PF10342">
    <property type="entry name" value="Kre9_KNH"/>
    <property type="match status" value="1"/>
</dbReference>
<comment type="caution">
    <text evidence="4">The sequence shown here is derived from an EMBL/GenBank/DDBJ whole genome shotgun (WGS) entry which is preliminary data.</text>
</comment>
<organism evidence="4 5">
    <name type="scientific">Emericellopsis cladophorae</name>
    <dbReference type="NCBI Taxonomy" id="2686198"/>
    <lineage>
        <taxon>Eukaryota</taxon>
        <taxon>Fungi</taxon>
        <taxon>Dikarya</taxon>
        <taxon>Ascomycota</taxon>
        <taxon>Pezizomycotina</taxon>
        <taxon>Sordariomycetes</taxon>
        <taxon>Hypocreomycetidae</taxon>
        <taxon>Hypocreales</taxon>
        <taxon>Bionectriaceae</taxon>
        <taxon>Emericellopsis</taxon>
    </lineage>
</organism>
<protein>
    <recommendedName>
        <fullName evidence="3">Yeast cell wall synthesis Kre9/Knh1-like N-terminal domain-containing protein</fullName>
    </recommendedName>
</protein>
<dbReference type="EMBL" id="JAGIXG020000006">
    <property type="protein sequence ID" value="KAI6783707.1"/>
    <property type="molecule type" value="Genomic_DNA"/>
</dbReference>
<dbReference type="InterPro" id="IPR018466">
    <property type="entry name" value="Kre9/Knh1-like_N"/>
</dbReference>
<dbReference type="GeneID" id="75828100"/>
<dbReference type="OrthoDB" id="2260257at2759"/>
<dbReference type="Proteomes" id="UP001055219">
    <property type="component" value="Unassembled WGS sequence"/>
</dbReference>
<keyword evidence="1 2" id="KW-0732">Signal</keyword>
<feature type="domain" description="Yeast cell wall synthesis Kre9/Knh1-like N-terminal" evidence="3">
    <location>
        <begin position="29"/>
        <end position="122"/>
    </location>
</feature>
<reference evidence="4" key="2">
    <citation type="submission" date="2022-07" db="EMBL/GenBank/DDBJ databases">
        <authorList>
            <person name="Goncalves M.F.M."/>
            <person name="Hilario S."/>
            <person name="Van De Peer Y."/>
            <person name="Esteves A.C."/>
            <person name="Alves A."/>
        </authorList>
    </citation>
    <scope>NUCLEOTIDE SEQUENCE</scope>
    <source>
        <strain evidence="4">MUM 19.33</strain>
    </source>
</reference>
<feature type="signal peptide" evidence="2">
    <location>
        <begin position="1"/>
        <end position="19"/>
    </location>
</feature>
<dbReference type="AlphaFoldDB" id="A0A9Q0BF83"/>
<dbReference type="PANTHER" id="PTHR40633">
    <property type="entry name" value="MATRIX PROTEIN, PUTATIVE (AFU_ORTHOLOGUE AFUA_8G05410)-RELATED"/>
    <property type="match status" value="1"/>
</dbReference>
<evidence type="ECO:0000313" key="4">
    <source>
        <dbReference type="EMBL" id="KAI6783707.1"/>
    </source>
</evidence>
<evidence type="ECO:0000256" key="1">
    <source>
        <dbReference type="ARBA" id="ARBA00022729"/>
    </source>
</evidence>
<dbReference type="PANTHER" id="PTHR40633:SF1">
    <property type="entry name" value="GPI ANCHORED SERINE-THREONINE RICH PROTEIN (AFU_ORTHOLOGUE AFUA_1G03630)"/>
    <property type="match status" value="1"/>
</dbReference>
<dbReference type="InterPro" id="IPR052982">
    <property type="entry name" value="SRP1/TIP1-like"/>
</dbReference>
<evidence type="ECO:0000313" key="5">
    <source>
        <dbReference type="Proteomes" id="UP001055219"/>
    </source>
</evidence>
<evidence type="ECO:0000256" key="2">
    <source>
        <dbReference type="SAM" id="SignalP"/>
    </source>
</evidence>
<evidence type="ECO:0000259" key="3">
    <source>
        <dbReference type="Pfam" id="PF10342"/>
    </source>
</evidence>